<dbReference type="AlphaFoldDB" id="A0A0S7EL07"/>
<sequence>ITCRPHYCQTCRVKKSLKSNVSDNNKHVKISEMSTHPDLMKLKKNSRRRETKNQSVSVSSISLERFTKPFLRLWNGNEPQRELLSRQMVSNFSRSGEPAETTPTLYRGHKGTWNILCSADFTSLC</sequence>
<gene>
    <name evidence="1" type="primary">PPUP8552</name>
</gene>
<protein>
    <submittedName>
        <fullName evidence="1">PPUP8552</fullName>
    </submittedName>
</protein>
<organism evidence="1">
    <name type="scientific">Poeciliopsis prolifica</name>
    <name type="common">blackstripe livebearer</name>
    <dbReference type="NCBI Taxonomy" id="188132"/>
    <lineage>
        <taxon>Eukaryota</taxon>
        <taxon>Metazoa</taxon>
        <taxon>Chordata</taxon>
        <taxon>Craniata</taxon>
        <taxon>Vertebrata</taxon>
        <taxon>Euteleostomi</taxon>
        <taxon>Actinopterygii</taxon>
        <taxon>Neopterygii</taxon>
        <taxon>Teleostei</taxon>
        <taxon>Neoteleostei</taxon>
        <taxon>Acanthomorphata</taxon>
        <taxon>Ovalentaria</taxon>
        <taxon>Atherinomorphae</taxon>
        <taxon>Cyprinodontiformes</taxon>
        <taxon>Poeciliidae</taxon>
        <taxon>Poeciliinae</taxon>
        <taxon>Poeciliopsis</taxon>
    </lineage>
</organism>
<reference evidence="1" key="1">
    <citation type="submission" date="2014-12" db="EMBL/GenBank/DDBJ databases">
        <title>Parallel Evolution in Life History Adaptation Evident in the Tissue-Specific Poeciliopsis prolifica transcriptome.</title>
        <authorList>
            <person name="Jue N.K."/>
            <person name="Foley R.J."/>
            <person name="Obergfell C."/>
            <person name="Reznick D.N."/>
            <person name="O'Neill R.J."/>
            <person name="O'Neill M.J."/>
        </authorList>
    </citation>
    <scope>NUCLEOTIDE SEQUENCE</scope>
</reference>
<name>A0A0S7EL07_9TELE</name>
<accession>A0A0S7EL07</accession>
<proteinExistence type="predicted"/>
<feature type="non-terminal residue" evidence="1">
    <location>
        <position position="1"/>
    </location>
</feature>
<evidence type="ECO:0000313" key="1">
    <source>
        <dbReference type="EMBL" id="JAO05713.1"/>
    </source>
</evidence>
<dbReference type="EMBL" id="GBYX01475964">
    <property type="protein sequence ID" value="JAO05713.1"/>
    <property type="molecule type" value="Transcribed_RNA"/>
</dbReference>